<protein>
    <submittedName>
        <fullName evidence="1">Uncharacterized protein</fullName>
    </submittedName>
</protein>
<evidence type="ECO:0000313" key="2">
    <source>
        <dbReference type="Proteomes" id="UP001560573"/>
    </source>
</evidence>
<dbReference type="RefSeq" id="WP_369331232.1">
    <property type="nucleotide sequence ID" value="NZ_JAULBC010000007.1"/>
</dbReference>
<accession>A0ABV3ZMX7</accession>
<reference evidence="1 2" key="1">
    <citation type="submission" date="2023-07" db="EMBL/GenBank/DDBJ databases">
        <authorList>
            <person name="Lian W.-H."/>
        </authorList>
    </citation>
    <scope>NUCLEOTIDE SEQUENCE [LARGE SCALE GENOMIC DNA]</scope>
    <source>
        <strain evidence="1 2">SYSU DXS3180</strain>
    </source>
</reference>
<keyword evidence="2" id="KW-1185">Reference proteome</keyword>
<organism evidence="1 2">
    <name type="scientific">Danxiaibacter flavus</name>
    <dbReference type="NCBI Taxonomy" id="3049108"/>
    <lineage>
        <taxon>Bacteria</taxon>
        <taxon>Pseudomonadati</taxon>
        <taxon>Bacteroidota</taxon>
        <taxon>Chitinophagia</taxon>
        <taxon>Chitinophagales</taxon>
        <taxon>Chitinophagaceae</taxon>
        <taxon>Danxiaibacter</taxon>
    </lineage>
</organism>
<name>A0ABV3ZMX7_9BACT</name>
<gene>
    <name evidence="1" type="ORF">QTN47_20120</name>
</gene>
<sequence>MPSPKTAKCIELLYILCHCRIPVYAQTNAIPLTRTDQTFSRSNKFLKFFRNIYTSLASAVNKQAEKMLTGLPQKQNKWYCKPVLKNNTNTSVSFYSPQKSSGQLQGKFKSPIDKVIQRAISIVRRLPASKKIVQPNSTLRLLLGTPVNFSIRHRLKGLKISEQEELLTSQRIGLLMTRKSSTEATRVIA</sequence>
<dbReference type="Proteomes" id="UP001560573">
    <property type="component" value="Unassembled WGS sequence"/>
</dbReference>
<comment type="caution">
    <text evidence="1">The sequence shown here is derived from an EMBL/GenBank/DDBJ whole genome shotgun (WGS) entry which is preliminary data.</text>
</comment>
<dbReference type="EMBL" id="JAULBC010000007">
    <property type="protein sequence ID" value="MEX6689824.1"/>
    <property type="molecule type" value="Genomic_DNA"/>
</dbReference>
<evidence type="ECO:0000313" key="1">
    <source>
        <dbReference type="EMBL" id="MEX6689824.1"/>
    </source>
</evidence>
<proteinExistence type="predicted"/>